<keyword evidence="2" id="KW-1185">Reference proteome</keyword>
<feature type="region of interest" description="Disordered" evidence="1">
    <location>
        <begin position="344"/>
        <end position="390"/>
    </location>
</feature>
<feature type="region of interest" description="Disordered" evidence="1">
    <location>
        <begin position="815"/>
        <end position="846"/>
    </location>
</feature>
<feature type="region of interest" description="Disordered" evidence="1">
    <location>
        <begin position="1170"/>
        <end position="1205"/>
    </location>
</feature>
<feature type="region of interest" description="Disordered" evidence="1">
    <location>
        <begin position="1378"/>
        <end position="1398"/>
    </location>
</feature>
<dbReference type="RefSeq" id="XP_026192122.1">
    <property type="nucleotide sequence ID" value="XM_026336337.1"/>
</dbReference>
<dbReference type="SUPFAM" id="SSF63411">
    <property type="entry name" value="LuxS/MPP-like metallohydrolase"/>
    <property type="match status" value="2"/>
</dbReference>
<accession>A0A6P6RXK9</accession>
<evidence type="ECO:0000313" key="3">
    <source>
        <dbReference type="RefSeq" id="XP_026192122.1"/>
    </source>
</evidence>
<organism evidence="2 3">
    <name type="scientific">Cyclospora cayetanensis</name>
    <dbReference type="NCBI Taxonomy" id="88456"/>
    <lineage>
        <taxon>Eukaryota</taxon>
        <taxon>Sar</taxon>
        <taxon>Alveolata</taxon>
        <taxon>Apicomplexa</taxon>
        <taxon>Conoidasida</taxon>
        <taxon>Coccidia</taxon>
        <taxon>Eucoccidiorida</taxon>
        <taxon>Eimeriorina</taxon>
        <taxon>Eimeriidae</taxon>
        <taxon>Cyclospora</taxon>
    </lineage>
</organism>
<feature type="compositionally biased region" description="Low complexity" evidence="1">
    <location>
        <begin position="750"/>
        <end position="762"/>
    </location>
</feature>
<feature type="compositionally biased region" description="Low complexity" evidence="1">
    <location>
        <begin position="195"/>
        <end position="205"/>
    </location>
</feature>
<feature type="region of interest" description="Disordered" evidence="1">
    <location>
        <begin position="223"/>
        <end position="251"/>
    </location>
</feature>
<feature type="compositionally biased region" description="Low complexity" evidence="1">
    <location>
        <begin position="818"/>
        <end position="838"/>
    </location>
</feature>
<feature type="compositionally biased region" description="Low complexity" evidence="1">
    <location>
        <begin position="351"/>
        <end position="371"/>
    </location>
</feature>
<dbReference type="Proteomes" id="UP000515125">
    <property type="component" value="Unplaced"/>
</dbReference>
<dbReference type="GeneID" id="34619561"/>
<feature type="region of interest" description="Disordered" evidence="1">
    <location>
        <begin position="186"/>
        <end position="205"/>
    </location>
</feature>
<sequence>MDVRLSNGLEVLAMQDSSSLEGGLVQVSASFIGGSRKEPLHLPGLAFLVAQCTFRGERIGGIFAKEQQQEQQGGYESFAALIKALGSPHPLHLSVNELESSLAFQIPVERLAAALGGLREALSPQSLCSNDLDGALMELKQLQQLNPNHRANCFYAMGLELLHALRSAQWRSGDLEGWRRWQRRKRRLQKDQHRQQSTAGSAAGGSVAAGVATFASTSLPLLRQEQQQQDQSSTGVAGGAPHKGPFWPRSPSPLGGFKAPRLVYVEELGVDVLAADVDIREAAFLWRRHYYVPNGIALVLVGPQDPEQLLLLAHQALGSLEPNLKLQTRFRCSDNRASEIESLNPQPPAFAPQWQPHAADAASADAGTSRAGKQKGRTGADRDFGRPSACPNPLDYEEAGGGPHVFTRATVAASAGAREAEGHLQPVARPKDLEKLLLIQPSSRFSHSVEFIFVMETEGPRRPPCKDIEACLALAANLFSMGGPGSCLGALRAAGLAEALEVSMEYTACSAELRVSLSVSGGSLKHPTIELTGKLLFTFIQLWRHLASSKEPWAAVMRRFEAEEIGFHLHKRQVHATAPSLSGLSAEAAYGEAHAAALPLTPLALDGLGRRPQMPHLTPQEEAIYLSGNLLGKAGSRVFLVDWLVQKVPREEFVQFLSALTPSNLILVLESPLIAPLCTRLAPFLRLPFSVLPLEEHWKNRWSALTTLAPDEVSRLARSLGLSLPGEDPFLPMRSGSSSLWHPRNRPEEATAAAGTTDSATTSQEEAANHLVKAVPLPKEGACSSVCEVFIDSRNPIGVPKAYATFWLFPGLASRPATSTSSSSSRTSSSSSKGSGTSKKNRKALRRRSERIKSLVALSLFIHTVVEMLFDPLGTAAVSGAFVSVSVDVESSALKFKTYFNCGEATHVQTPFCLGELDILTFSSVKQRTLLRIAAAEGGNWLACIAGEVRNQLMVRNKPPRALVAEVLATITAPDAERAGAILTQEVFFQAFFSGDVSSSEAAEWAEAAATSLGLSAENRMPALPSLSDMQPIPLSFLASATRSRNATVSSRGDGKSKPQTSAHADAVVPRVRIRLGLLSSHQLAGAKVMELVLKEALHLHFCERLPACGSVDVQLITEGAFFTSLAVRIHGADGTSQWAGGEALERFLFQLAGAPRVFRSTLATPWHLRRRQQVKREPKRAAAPSSNSNAMTGSLPSRMPSSGRTASLTLKGLLSDESLKRHRDRLLKHLQGADGAKVSLAGLSSCNNRHHGDSSNSGKNSEGVCVRGRTAAEWLGPTRLVYEEEIWRRRYDFSSIHKLLRHAAYATVVCPRPLAETVVLFRIPAPYPPDVNTRDFFFLNILAGPWLLVEAVPYLPPTTSASPEFLFYEQAHMHRTSKEPRTDVGKTRTGSRRHNSFSHGGRLIESHPIWSLEGSWIYVDPPSATEVALAAAEAANAAPTKAGLASGPKGGLGEIGMCIASVCTPATRALYFCCNGGRIESKRAYSSAGAMFCMERETECHVRPCSCGFAAPPRTSQWQR</sequence>
<gene>
    <name evidence="3" type="primary">LOC34619561</name>
</gene>
<evidence type="ECO:0000256" key="1">
    <source>
        <dbReference type="SAM" id="MobiDB-lite"/>
    </source>
</evidence>
<feature type="compositionally biased region" description="Basic and acidic residues" evidence="1">
    <location>
        <begin position="1378"/>
        <end position="1387"/>
    </location>
</feature>
<name>A0A6P6RXK9_9EIME</name>
<evidence type="ECO:0000313" key="2">
    <source>
        <dbReference type="Proteomes" id="UP000515125"/>
    </source>
</evidence>
<reference evidence="3" key="1">
    <citation type="submission" date="2025-08" db="UniProtKB">
        <authorList>
            <consortium name="RefSeq"/>
        </authorList>
    </citation>
    <scope>IDENTIFICATION</scope>
</reference>
<protein>
    <submittedName>
        <fullName evidence="3">Uncharacterized protein LOC34619561</fullName>
    </submittedName>
</protein>
<dbReference type="OrthoDB" id="348383at2759"/>
<proteinExistence type="predicted"/>
<dbReference type="Gene3D" id="3.30.830.10">
    <property type="entry name" value="Metalloenzyme, LuxS/M16 peptidase-like"/>
    <property type="match status" value="3"/>
</dbReference>
<dbReference type="GO" id="GO:0046872">
    <property type="term" value="F:metal ion binding"/>
    <property type="evidence" value="ECO:0007669"/>
    <property type="project" value="InterPro"/>
</dbReference>
<feature type="compositionally biased region" description="Polar residues" evidence="1">
    <location>
        <begin position="1185"/>
        <end position="1205"/>
    </location>
</feature>
<dbReference type="InterPro" id="IPR011249">
    <property type="entry name" value="Metalloenz_LuxS/M16"/>
</dbReference>
<feature type="region of interest" description="Disordered" evidence="1">
    <location>
        <begin position="735"/>
        <end position="767"/>
    </location>
</feature>